<keyword evidence="7" id="KW-0408">Iron</keyword>
<dbReference type="GO" id="GO:0005506">
    <property type="term" value="F:iron ion binding"/>
    <property type="evidence" value="ECO:0007669"/>
    <property type="project" value="InterPro"/>
</dbReference>
<evidence type="ECO:0000313" key="11">
    <source>
        <dbReference type="Proteomes" id="UP000015453"/>
    </source>
</evidence>
<dbReference type="SMART" id="SM00702">
    <property type="entry name" value="P4Hc"/>
    <property type="match status" value="1"/>
</dbReference>
<dbReference type="PROSITE" id="PS51471">
    <property type="entry name" value="FE2OG_OXY"/>
    <property type="match status" value="1"/>
</dbReference>
<comment type="caution">
    <text evidence="10">The sequence shown here is derived from an EMBL/GenBank/DDBJ whole genome shotgun (WGS) entry which is preliminary data.</text>
</comment>
<evidence type="ECO:0000256" key="1">
    <source>
        <dbReference type="ARBA" id="ARBA00001961"/>
    </source>
</evidence>
<evidence type="ECO:0000256" key="6">
    <source>
        <dbReference type="ARBA" id="ARBA00023002"/>
    </source>
</evidence>
<evidence type="ECO:0000256" key="4">
    <source>
        <dbReference type="ARBA" id="ARBA00022964"/>
    </source>
</evidence>
<keyword evidence="3" id="KW-0479">Metal-binding</keyword>
<keyword evidence="5" id="KW-0812">Transmembrane</keyword>
<keyword evidence="11" id="KW-1185">Reference proteome</keyword>
<sequence>KTKNVQRKTKTTEMEWPSLKPKSHLQINRMKDDDLFTIPSYFTVSESKAFIAAAESIGFVHQGSLGPAKGEAFRDNDRISVNDPVLCRNIWEAGLDQAFSGFKISGKVAVGLNPNIRFYRYTSGQQFGCHIDESVDLGEGKRTYYTLLIYLSGSPGKAEMSVKSNGTEASEGGLISGGETVFYGRRNAVVAEVSPTEGLALLHIHGNKCMLHEARPVIKGIKYVLRSDVVFA</sequence>
<dbReference type="GO" id="GO:0031418">
    <property type="term" value="F:L-ascorbic acid binding"/>
    <property type="evidence" value="ECO:0007669"/>
    <property type="project" value="InterPro"/>
</dbReference>
<keyword evidence="4" id="KW-0223">Dioxygenase</keyword>
<dbReference type="InterPro" id="IPR005123">
    <property type="entry name" value="Oxoglu/Fe-dep_dioxygenase_dom"/>
</dbReference>
<comment type="cofactor">
    <cofactor evidence="1">
        <name>L-ascorbate</name>
        <dbReference type="ChEBI" id="CHEBI:38290"/>
    </cofactor>
</comment>
<feature type="domain" description="Fe2OG dioxygenase" evidence="9">
    <location>
        <begin position="111"/>
        <end position="232"/>
    </location>
</feature>
<dbReference type="AlphaFoldDB" id="S8DZW2"/>
<dbReference type="InterPro" id="IPR006620">
    <property type="entry name" value="Pro_4_hyd_alph"/>
</dbReference>
<feature type="non-terminal residue" evidence="10">
    <location>
        <position position="1"/>
    </location>
</feature>
<proteinExistence type="predicted"/>
<organism evidence="10 11">
    <name type="scientific">Genlisea aurea</name>
    <dbReference type="NCBI Taxonomy" id="192259"/>
    <lineage>
        <taxon>Eukaryota</taxon>
        <taxon>Viridiplantae</taxon>
        <taxon>Streptophyta</taxon>
        <taxon>Embryophyta</taxon>
        <taxon>Tracheophyta</taxon>
        <taxon>Spermatophyta</taxon>
        <taxon>Magnoliopsida</taxon>
        <taxon>eudicotyledons</taxon>
        <taxon>Gunneridae</taxon>
        <taxon>Pentapetalae</taxon>
        <taxon>asterids</taxon>
        <taxon>lamiids</taxon>
        <taxon>Lamiales</taxon>
        <taxon>Lentibulariaceae</taxon>
        <taxon>Genlisea</taxon>
    </lineage>
</organism>
<dbReference type="GO" id="GO:0004656">
    <property type="term" value="F:procollagen-proline 4-dioxygenase activity"/>
    <property type="evidence" value="ECO:0007669"/>
    <property type="project" value="UniProtKB-EC"/>
</dbReference>
<evidence type="ECO:0000256" key="3">
    <source>
        <dbReference type="ARBA" id="ARBA00022723"/>
    </source>
</evidence>
<evidence type="ECO:0000313" key="10">
    <source>
        <dbReference type="EMBL" id="EPS68878.1"/>
    </source>
</evidence>
<dbReference type="GO" id="GO:0005789">
    <property type="term" value="C:endoplasmic reticulum membrane"/>
    <property type="evidence" value="ECO:0007669"/>
    <property type="project" value="UniProtKB-SubCell"/>
</dbReference>
<evidence type="ECO:0000259" key="9">
    <source>
        <dbReference type="PROSITE" id="PS51471"/>
    </source>
</evidence>
<evidence type="ECO:0000256" key="8">
    <source>
        <dbReference type="ARBA" id="ARBA00049169"/>
    </source>
</evidence>
<accession>S8DZW2</accession>
<keyword evidence="5" id="KW-0735">Signal-anchor</keyword>
<dbReference type="Proteomes" id="UP000015453">
    <property type="component" value="Unassembled WGS sequence"/>
</dbReference>
<dbReference type="PANTHER" id="PTHR10869:SF236">
    <property type="entry name" value="PROLYL 4-HYDROXYLASE ALPHA SUBUNIT DOMAIN-CONTAINING PROTEIN"/>
    <property type="match status" value="1"/>
</dbReference>
<dbReference type="OrthoDB" id="69177at2759"/>
<protein>
    <recommendedName>
        <fullName evidence="9">Fe2OG dioxygenase domain-containing protein</fullName>
    </recommendedName>
</protein>
<name>S8DZW2_9LAMI</name>
<evidence type="ECO:0000256" key="5">
    <source>
        <dbReference type="ARBA" id="ARBA00022968"/>
    </source>
</evidence>
<evidence type="ECO:0000256" key="2">
    <source>
        <dbReference type="ARBA" id="ARBA00004648"/>
    </source>
</evidence>
<dbReference type="EMBL" id="AUSU01002389">
    <property type="protein sequence ID" value="EPS68878.1"/>
    <property type="molecule type" value="Genomic_DNA"/>
</dbReference>
<evidence type="ECO:0000256" key="7">
    <source>
        <dbReference type="ARBA" id="ARBA00023004"/>
    </source>
</evidence>
<comment type="subcellular location">
    <subcellularLocation>
        <location evidence="2">Endoplasmic reticulum membrane</location>
        <topology evidence="2">Single-pass type II membrane protein</topology>
    </subcellularLocation>
</comment>
<dbReference type="InterPro" id="IPR045054">
    <property type="entry name" value="P4HA-like"/>
</dbReference>
<dbReference type="PANTHER" id="PTHR10869">
    <property type="entry name" value="PROLYL 4-HYDROXYLASE ALPHA SUBUNIT"/>
    <property type="match status" value="1"/>
</dbReference>
<dbReference type="Gene3D" id="2.60.120.620">
    <property type="entry name" value="q2cbj1_9rhob like domain"/>
    <property type="match status" value="1"/>
</dbReference>
<comment type="catalytic activity">
    <reaction evidence="8">
        <text>L-prolyl-[collagen] + 2-oxoglutarate + O2 = trans-4-hydroxy-L-prolyl-[collagen] + succinate + CO2</text>
        <dbReference type="Rhea" id="RHEA:18945"/>
        <dbReference type="Rhea" id="RHEA-COMP:11676"/>
        <dbReference type="Rhea" id="RHEA-COMP:11680"/>
        <dbReference type="ChEBI" id="CHEBI:15379"/>
        <dbReference type="ChEBI" id="CHEBI:16526"/>
        <dbReference type="ChEBI" id="CHEBI:16810"/>
        <dbReference type="ChEBI" id="CHEBI:30031"/>
        <dbReference type="ChEBI" id="CHEBI:50342"/>
        <dbReference type="ChEBI" id="CHEBI:61965"/>
        <dbReference type="EC" id="1.14.11.2"/>
    </reaction>
</comment>
<reference evidence="10 11" key="1">
    <citation type="journal article" date="2013" name="BMC Genomics">
        <title>The miniature genome of a carnivorous plant Genlisea aurea contains a low number of genes and short non-coding sequences.</title>
        <authorList>
            <person name="Leushkin E.V."/>
            <person name="Sutormin R.A."/>
            <person name="Nabieva E.R."/>
            <person name="Penin A.A."/>
            <person name="Kondrashov A.S."/>
            <person name="Logacheva M.D."/>
        </authorList>
    </citation>
    <scope>NUCLEOTIDE SEQUENCE [LARGE SCALE GENOMIC DNA]</scope>
</reference>
<keyword evidence="6" id="KW-0560">Oxidoreductase</keyword>
<gene>
    <name evidence="10" type="ORF">M569_05890</name>
</gene>